<dbReference type="AlphaFoldDB" id="A0A1J5SPA3"/>
<evidence type="ECO:0000256" key="1">
    <source>
        <dbReference type="ARBA" id="ARBA00023186"/>
    </source>
</evidence>
<comment type="caution">
    <text evidence="2">The sequence shown here is derived from an EMBL/GenBank/DDBJ whole genome shotgun (WGS) entry which is preliminary data.</text>
</comment>
<dbReference type="InterPro" id="IPR020945">
    <property type="entry name" value="DMSO/NO3_reduct_chaperone"/>
</dbReference>
<protein>
    <submittedName>
        <fullName evidence="2">Chaperone protein TorD</fullName>
    </submittedName>
</protein>
<dbReference type="InterPro" id="IPR036411">
    <property type="entry name" value="TorD-like_sf"/>
</dbReference>
<keyword evidence="1" id="KW-0143">Chaperone</keyword>
<dbReference type="SUPFAM" id="SSF89155">
    <property type="entry name" value="TorD-like"/>
    <property type="match status" value="1"/>
</dbReference>
<organism evidence="2">
    <name type="scientific">mine drainage metagenome</name>
    <dbReference type="NCBI Taxonomy" id="410659"/>
    <lineage>
        <taxon>unclassified sequences</taxon>
        <taxon>metagenomes</taxon>
        <taxon>ecological metagenomes</taxon>
    </lineage>
</organism>
<gene>
    <name evidence="2" type="primary">torD_1</name>
    <name evidence="2" type="ORF">GALL_143510</name>
</gene>
<dbReference type="Gene3D" id="1.10.3480.10">
    <property type="entry name" value="TorD-like"/>
    <property type="match status" value="1"/>
</dbReference>
<reference evidence="2" key="1">
    <citation type="submission" date="2016-10" db="EMBL/GenBank/DDBJ databases">
        <title>Sequence of Gallionella enrichment culture.</title>
        <authorList>
            <person name="Poehlein A."/>
            <person name="Muehling M."/>
            <person name="Daniel R."/>
        </authorList>
    </citation>
    <scope>NUCLEOTIDE SEQUENCE</scope>
</reference>
<accession>A0A1J5SPA3</accession>
<proteinExistence type="predicted"/>
<evidence type="ECO:0000313" key="2">
    <source>
        <dbReference type="EMBL" id="OIR03492.1"/>
    </source>
</evidence>
<sequence>MSLAPEDRARADYYAVLARLFQGPPDAAFLAALAASRGGTSDGDLPRAWQALTHAAAAVTERGADEEFSALFVAVGRPQVVLYASWYLTGFMMEQPLAALRDDLAALGLARHDGVREPEDHFSALLEVMRHLIIDDSRSEDERIALQREFFNSHIVPWSEKLCDALDSSADAVLYRVVAGLTRALINVEKQFLQVHNKH</sequence>
<dbReference type="PANTHER" id="PTHR34227:SF1">
    <property type="entry name" value="DIMETHYL SULFOXIDE REDUCTASE CHAPERONE-RELATED"/>
    <property type="match status" value="1"/>
</dbReference>
<dbReference type="EMBL" id="MLJW01000065">
    <property type="protein sequence ID" value="OIR03492.1"/>
    <property type="molecule type" value="Genomic_DNA"/>
</dbReference>
<dbReference type="InterPro" id="IPR050289">
    <property type="entry name" value="TorD/DmsD_chaperones"/>
</dbReference>
<dbReference type="PANTHER" id="PTHR34227">
    <property type="entry name" value="CHAPERONE PROTEIN YCDY"/>
    <property type="match status" value="1"/>
</dbReference>
<name>A0A1J5SPA3_9ZZZZ</name>
<dbReference type="Pfam" id="PF02613">
    <property type="entry name" value="Nitrate_red_del"/>
    <property type="match status" value="1"/>
</dbReference>